<dbReference type="Pfam" id="PF07727">
    <property type="entry name" value="RVT_2"/>
    <property type="match status" value="1"/>
</dbReference>
<name>A0A0V1MP71_9BILA</name>
<dbReference type="InterPro" id="IPR029033">
    <property type="entry name" value="His_PPase_superfam"/>
</dbReference>
<sequence length="784" mass="88770">MEEELHSLEENFVVARYKARLVAEGYMQRPGIDYNETFSPVACFDTVRAILSIAAVERLRLQQLDVKTAFLYGALKEEVYVKQPEGFENGTNQDYKLNRTGFPGLLLKPENGGVSQKTRSETQRCRPLFVCSPESRSKLLVGIYVDDGIVAGSDADEMEQFLVVMKQNKDPWTPFLSWESKCLAMCSKILLPCAGFDSFEQACRNPISELLTRGRFPGSLHKRCGLFWFKKTVRNEMGEWKFQSVTTIENKSRVMGKASHEACFNITDVISAPSMKCVAAADSFIKAFERDQKDEMKILNIKVDGGLSESVEGYYLQKQFRSLAVERGYPVDEVYDMPKRDCDTFDSWAFHWNSTQMLWFILVEEDELPLFRLGNNKANVWNSPSLTMTETKARAMGKAAQYMCYNITNVICAPSIKCIVAADSFIKGFEGGQKNPMKPLNIKIDGGLSESIEGYYLQKQFQSLVAESGYPVDDTYETCIQWPEDSFVDAYVNLTWRINAAVQSMKITYSGIIEQIVALFVDRSVESVLRCVTIGPPLPFIMRVPPIPDRVLAKEESEDMWKADLSTFDSWSVRWQFTHELWFILVEEDVLPFLRLGAGGNEESVRKSGFATMTEKRSRAMGTASHYARFNIADVICAPSFTCITAADNFIKGFEGGRKDEIKVLDIKVDGGLSESVEGYYLQKQFLSLAAERGYRVNETYETSVKCPENCKFDPYVNLYWRINAALESMRKKYSGSMDRMVVVFVDKSLESLLKEAFVGLHAAFKVHVPSVGISLLTPEKIEK</sequence>
<gene>
    <name evidence="2" type="ORF">T10_1522</name>
</gene>
<protein>
    <submittedName>
        <fullName evidence="2">Retrovirus-related Pol polyprotein from transposon TNT 1-94</fullName>
    </submittedName>
</protein>
<evidence type="ECO:0000313" key="2">
    <source>
        <dbReference type="EMBL" id="KRZ73593.1"/>
    </source>
</evidence>
<dbReference type="GO" id="GO:0016791">
    <property type="term" value="F:phosphatase activity"/>
    <property type="evidence" value="ECO:0007669"/>
    <property type="project" value="UniProtKB-ARBA"/>
</dbReference>
<feature type="domain" description="Reverse transcriptase Ty1/copia-type" evidence="1">
    <location>
        <begin position="10"/>
        <end position="167"/>
    </location>
</feature>
<proteinExistence type="predicted"/>
<dbReference type="EMBL" id="JYDO01000061">
    <property type="protein sequence ID" value="KRZ73593.1"/>
    <property type="molecule type" value="Genomic_DNA"/>
</dbReference>
<dbReference type="PANTHER" id="PTHR16469">
    <property type="entry name" value="UBIQUITIN-ASSOCIATED AND SH3 DOMAIN-CONTAINING BA-RELATED"/>
    <property type="match status" value="1"/>
</dbReference>
<dbReference type="InterPro" id="IPR051710">
    <property type="entry name" value="Phosphatase_SH3-domain"/>
</dbReference>
<evidence type="ECO:0000313" key="3">
    <source>
        <dbReference type="Proteomes" id="UP000054843"/>
    </source>
</evidence>
<evidence type="ECO:0000259" key="1">
    <source>
        <dbReference type="Pfam" id="PF07727"/>
    </source>
</evidence>
<organism evidence="2 3">
    <name type="scientific">Trichinella papuae</name>
    <dbReference type="NCBI Taxonomy" id="268474"/>
    <lineage>
        <taxon>Eukaryota</taxon>
        <taxon>Metazoa</taxon>
        <taxon>Ecdysozoa</taxon>
        <taxon>Nematoda</taxon>
        <taxon>Enoplea</taxon>
        <taxon>Dorylaimia</taxon>
        <taxon>Trichinellida</taxon>
        <taxon>Trichinellidae</taxon>
        <taxon>Trichinella</taxon>
    </lineage>
</organism>
<keyword evidence="3" id="KW-1185">Reference proteome</keyword>
<dbReference type="Gene3D" id="3.40.50.1240">
    <property type="entry name" value="Phosphoglycerate mutase-like"/>
    <property type="match status" value="2"/>
</dbReference>
<dbReference type="STRING" id="268474.A0A0V1MP71"/>
<dbReference type="InterPro" id="IPR013103">
    <property type="entry name" value="RVT_2"/>
</dbReference>
<accession>A0A0V1MP71</accession>
<dbReference type="AlphaFoldDB" id="A0A0V1MP71"/>
<comment type="caution">
    <text evidence="2">The sequence shown here is derived from an EMBL/GenBank/DDBJ whole genome shotgun (WGS) entry which is preliminary data.</text>
</comment>
<dbReference type="Proteomes" id="UP000054843">
    <property type="component" value="Unassembled WGS sequence"/>
</dbReference>
<dbReference type="PANTHER" id="PTHR16469:SF27">
    <property type="entry name" value="UBIQUITIN-ASSOCIATED AND SH3 DOMAIN-CONTAINING BA-RELATED"/>
    <property type="match status" value="1"/>
</dbReference>
<reference evidence="2 3" key="1">
    <citation type="submission" date="2015-01" db="EMBL/GenBank/DDBJ databases">
        <title>Evolution of Trichinella species and genotypes.</title>
        <authorList>
            <person name="Korhonen P.K."/>
            <person name="Edoardo P."/>
            <person name="Giuseppe L.R."/>
            <person name="Gasser R.B."/>
        </authorList>
    </citation>
    <scope>NUCLEOTIDE SEQUENCE [LARGE SCALE GENOMIC DNA]</scope>
    <source>
        <strain evidence="2">ISS1980</strain>
    </source>
</reference>